<protein>
    <submittedName>
        <fullName evidence="2">Uncharacterized protein</fullName>
    </submittedName>
</protein>
<reference evidence="2" key="2">
    <citation type="submission" date="2019-10" db="EMBL/GenBank/DDBJ databases">
        <authorList>
            <consortium name="NCBI Genome Project"/>
        </authorList>
    </citation>
    <scope>NUCLEOTIDE SEQUENCE</scope>
    <source>
        <strain evidence="2">NI907</strain>
    </source>
</reference>
<dbReference type="KEGG" id="pgri:PgNI_07928"/>
<proteinExistence type="predicted"/>
<dbReference type="GeneID" id="41962841"/>
<name>A0A6P8B2T0_PYRGI</name>
<sequence length="95" mass="10345">MVLKHDTGLVAPASGLFLRPQSPSQRWPCSRSCFTFPSFCPILFPPSEATMLAHRPVRRAACNARVGWQRGVVSVALGLLPDSSPVHTRQSSQST</sequence>
<keyword evidence="1" id="KW-1185">Reference proteome</keyword>
<dbReference type="Proteomes" id="UP000515153">
    <property type="component" value="Unplaced"/>
</dbReference>
<dbReference type="AlphaFoldDB" id="A0A6P8B2T0"/>
<gene>
    <name evidence="2" type="ORF">PgNI_07928</name>
</gene>
<reference evidence="2" key="3">
    <citation type="submission" date="2025-08" db="UniProtKB">
        <authorList>
            <consortium name="RefSeq"/>
        </authorList>
    </citation>
    <scope>IDENTIFICATION</scope>
    <source>
        <strain evidence="2">NI907</strain>
    </source>
</reference>
<evidence type="ECO:0000313" key="2">
    <source>
        <dbReference type="RefSeq" id="XP_030981334.1"/>
    </source>
</evidence>
<accession>A0A6P8B2T0</accession>
<organism evidence="1 2">
    <name type="scientific">Pyricularia grisea</name>
    <name type="common">Crabgrass-specific blast fungus</name>
    <name type="synonym">Magnaporthe grisea</name>
    <dbReference type="NCBI Taxonomy" id="148305"/>
    <lineage>
        <taxon>Eukaryota</taxon>
        <taxon>Fungi</taxon>
        <taxon>Dikarya</taxon>
        <taxon>Ascomycota</taxon>
        <taxon>Pezizomycotina</taxon>
        <taxon>Sordariomycetes</taxon>
        <taxon>Sordariomycetidae</taxon>
        <taxon>Magnaporthales</taxon>
        <taxon>Pyriculariaceae</taxon>
        <taxon>Pyricularia</taxon>
    </lineage>
</organism>
<reference evidence="2" key="1">
    <citation type="journal article" date="2019" name="Mol. Biol. Evol.">
        <title>Blast fungal genomes show frequent chromosomal changes, gene gains and losses, and effector gene turnover.</title>
        <authorList>
            <person name="Gomez Luciano L.B."/>
            <person name="Jason Tsai I."/>
            <person name="Chuma I."/>
            <person name="Tosa Y."/>
            <person name="Chen Y.H."/>
            <person name="Li J.Y."/>
            <person name="Li M.Y."/>
            <person name="Jade Lu M.Y."/>
            <person name="Nakayashiki H."/>
            <person name="Li W.H."/>
        </authorList>
    </citation>
    <scope>NUCLEOTIDE SEQUENCE</scope>
    <source>
        <strain evidence="2">NI907</strain>
    </source>
</reference>
<evidence type="ECO:0000313" key="1">
    <source>
        <dbReference type="Proteomes" id="UP000515153"/>
    </source>
</evidence>
<dbReference type="RefSeq" id="XP_030981334.1">
    <property type="nucleotide sequence ID" value="XM_031127932.1"/>
</dbReference>